<dbReference type="RefSeq" id="WP_242165856.1">
    <property type="nucleotide sequence ID" value="NZ_JAJMLW010000003.1"/>
</dbReference>
<comment type="caution">
    <text evidence="1">The sequence shown here is derived from an EMBL/GenBank/DDBJ whole genome shotgun (WGS) entry which is preliminary data.</text>
</comment>
<dbReference type="EMBL" id="JAJMLW010000003">
    <property type="protein sequence ID" value="MCI2242515.1"/>
    <property type="molecule type" value="Genomic_DNA"/>
</dbReference>
<organism evidence="1 2">
    <name type="scientific">Adlercreutzia faecimuris</name>
    <dbReference type="NCBI Taxonomy" id="2897341"/>
    <lineage>
        <taxon>Bacteria</taxon>
        <taxon>Bacillati</taxon>
        <taxon>Actinomycetota</taxon>
        <taxon>Coriobacteriia</taxon>
        <taxon>Eggerthellales</taxon>
        <taxon>Eggerthellaceae</taxon>
        <taxon>Adlercreutzia</taxon>
    </lineage>
</organism>
<reference evidence="1" key="1">
    <citation type="submission" date="2021-11" db="EMBL/GenBank/DDBJ databases">
        <title>A Novel Adlercreutzia Species, isolated from a Allomyrina dichotoma larva feces.</title>
        <authorList>
            <person name="Suh M.K."/>
        </authorList>
    </citation>
    <scope>NUCLEOTIDE SEQUENCE</scope>
    <source>
        <strain evidence="1">JBNU-10</strain>
    </source>
</reference>
<name>A0ABS9WI19_9ACTN</name>
<proteinExistence type="predicted"/>
<sequence length="182" mass="17935">MLIAGGTVVVDGAPVRADIQLDGALIEEVVARPDDGGGLPPEAAPPALVDDGDELACEPPIFDDDVLSAAGCAVEPGAVEPLSPAEAALWPAGEWDGRLAAAARDAALRGVTTLLVPDPAEADGPLAALAAAALGRVPALDEAAYGCCVPAAVVAEGAPADLRVVDASGGLSHVVLRGVLLF</sequence>
<dbReference type="Proteomes" id="UP001430755">
    <property type="component" value="Unassembled WGS sequence"/>
</dbReference>
<accession>A0ABS9WI19</accession>
<keyword evidence="2" id="KW-1185">Reference proteome</keyword>
<evidence type="ECO:0000313" key="1">
    <source>
        <dbReference type="EMBL" id="MCI2242515.1"/>
    </source>
</evidence>
<evidence type="ECO:0000313" key="2">
    <source>
        <dbReference type="Proteomes" id="UP001430755"/>
    </source>
</evidence>
<evidence type="ECO:0008006" key="3">
    <source>
        <dbReference type="Google" id="ProtNLM"/>
    </source>
</evidence>
<gene>
    <name evidence="1" type="ORF">LPT13_09135</name>
</gene>
<protein>
    <recommendedName>
        <fullName evidence="3">Amidohydrolase</fullName>
    </recommendedName>
</protein>